<reference evidence="4 5" key="1">
    <citation type="submission" date="2020-08" db="EMBL/GenBank/DDBJ databases">
        <title>A Genomic Blueprint of the Chicken Gut Microbiome.</title>
        <authorList>
            <person name="Gilroy R."/>
            <person name="Ravi A."/>
            <person name="Getino M."/>
            <person name="Pursley I."/>
            <person name="Horton D.L."/>
            <person name="Alikhan N.-F."/>
            <person name="Baker D."/>
            <person name="Gharbi K."/>
            <person name="Hall N."/>
            <person name="Watson M."/>
            <person name="Adriaenssens E.M."/>
            <person name="Foster-Nyarko E."/>
            <person name="Jarju S."/>
            <person name="Secka A."/>
            <person name="Antonio M."/>
            <person name="Oren A."/>
            <person name="Chaudhuri R."/>
            <person name="La Ragione R.M."/>
            <person name="Hildebrand F."/>
            <person name="Pallen M.J."/>
        </authorList>
    </citation>
    <scope>NUCLEOTIDE SEQUENCE [LARGE SCALE GENOMIC DNA]</scope>
    <source>
        <strain evidence="4 5">Sa1YVA6</strain>
    </source>
</reference>
<keyword evidence="3" id="KW-0949">S-adenosyl-L-methionine</keyword>
<protein>
    <submittedName>
        <fullName evidence="4">Class I SAM-dependent methyltransferase</fullName>
    </submittedName>
</protein>
<dbReference type="EMBL" id="JACSPW010000005">
    <property type="protein sequence ID" value="MBD8032889.1"/>
    <property type="molecule type" value="Genomic_DNA"/>
</dbReference>
<dbReference type="Gene3D" id="3.40.50.150">
    <property type="entry name" value="Vaccinia Virus protein VP39"/>
    <property type="match status" value="1"/>
</dbReference>
<dbReference type="Proteomes" id="UP000600565">
    <property type="component" value="Unassembled WGS sequence"/>
</dbReference>
<dbReference type="GO" id="GO:0008168">
    <property type="term" value="F:methyltransferase activity"/>
    <property type="evidence" value="ECO:0007669"/>
    <property type="project" value="UniProtKB-KW"/>
</dbReference>
<name>A0ABR8XLV4_9BACL</name>
<accession>A0ABR8XLV4</accession>
<evidence type="ECO:0000313" key="5">
    <source>
        <dbReference type="Proteomes" id="UP000600565"/>
    </source>
</evidence>
<dbReference type="PANTHER" id="PTHR43464:SF19">
    <property type="entry name" value="UBIQUINONE BIOSYNTHESIS O-METHYLTRANSFERASE, MITOCHONDRIAL"/>
    <property type="match status" value="1"/>
</dbReference>
<dbReference type="CDD" id="cd02440">
    <property type="entry name" value="AdoMet_MTases"/>
    <property type="match status" value="1"/>
</dbReference>
<evidence type="ECO:0000313" key="4">
    <source>
        <dbReference type="EMBL" id="MBD8032889.1"/>
    </source>
</evidence>
<proteinExistence type="predicted"/>
<organism evidence="4 5">
    <name type="scientific">Solibacillus merdavium</name>
    <dbReference type="NCBI Taxonomy" id="2762218"/>
    <lineage>
        <taxon>Bacteria</taxon>
        <taxon>Bacillati</taxon>
        <taxon>Bacillota</taxon>
        <taxon>Bacilli</taxon>
        <taxon>Bacillales</taxon>
        <taxon>Caryophanaceae</taxon>
        <taxon>Solibacillus</taxon>
    </lineage>
</organism>
<dbReference type="InterPro" id="IPR029063">
    <property type="entry name" value="SAM-dependent_MTases_sf"/>
</dbReference>
<evidence type="ECO:0000256" key="2">
    <source>
        <dbReference type="ARBA" id="ARBA00022679"/>
    </source>
</evidence>
<dbReference type="SUPFAM" id="SSF53335">
    <property type="entry name" value="S-adenosyl-L-methionine-dependent methyltransferases"/>
    <property type="match status" value="1"/>
</dbReference>
<dbReference type="RefSeq" id="WP_191703471.1">
    <property type="nucleotide sequence ID" value="NZ_JACSPW010000005.1"/>
</dbReference>
<evidence type="ECO:0000256" key="3">
    <source>
        <dbReference type="ARBA" id="ARBA00022691"/>
    </source>
</evidence>
<dbReference type="Pfam" id="PF13489">
    <property type="entry name" value="Methyltransf_23"/>
    <property type="match status" value="1"/>
</dbReference>
<gene>
    <name evidence="4" type="ORF">H9632_07395</name>
</gene>
<keyword evidence="5" id="KW-1185">Reference proteome</keyword>
<keyword evidence="2" id="KW-0808">Transferase</keyword>
<dbReference type="PANTHER" id="PTHR43464">
    <property type="entry name" value="METHYLTRANSFERASE"/>
    <property type="match status" value="1"/>
</dbReference>
<dbReference type="GO" id="GO:0032259">
    <property type="term" value="P:methylation"/>
    <property type="evidence" value="ECO:0007669"/>
    <property type="project" value="UniProtKB-KW"/>
</dbReference>
<sequence>MEHILNCMKIIGDDTIQRTQLTHRLELVRAFQLEKGMRILEIGCGQGDTTVVLADAVGPAGQVTAIDIATKEYGAPITLGEASETIAKSPLGQIIDFYYETDFLQFHIEEQFDVVVLSHCSWYFQSTEILEAYMQKIRTVAKRVCFAEWDIDYTMPSQRAHFCAANILALYTAFIEDDGNIQNLFHKSHIKKILESTEFTITNEQMVDASYLQDGQWEVDYSNYLLNEFPQVPAKIQTLVESFAYLMNEQQEAVLSLNSFVLCADA</sequence>
<evidence type="ECO:0000256" key="1">
    <source>
        <dbReference type="ARBA" id="ARBA00022603"/>
    </source>
</evidence>
<comment type="caution">
    <text evidence="4">The sequence shown here is derived from an EMBL/GenBank/DDBJ whole genome shotgun (WGS) entry which is preliminary data.</text>
</comment>
<keyword evidence="1 4" id="KW-0489">Methyltransferase</keyword>